<keyword evidence="5" id="KW-1015">Disulfide bond</keyword>
<comment type="subcellular location">
    <subcellularLocation>
        <location evidence="9">Endomembrane system</location>
        <topology evidence="9">Lipid-anchor</topology>
    </subcellularLocation>
    <subcellularLocation>
        <location evidence="1">Membrane</location>
        <topology evidence="1">Lipid-anchor</topology>
        <topology evidence="1">GPI-anchor</topology>
    </subcellularLocation>
</comment>
<dbReference type="InterPro" id="IPR041846">
    <property type="entry name" value="ENL_dom"/>
</dbReference>
<dbReference type="GO" id="GO:0009055">
    <property type="term" value="F:electron transfer activity"/>
    <property type="evidence" value="ECO:0007669"/>
    <property type="project" value="InterPro"/>
</dbReference>
<protein>
    <recommendedName>
        <fullName evidence="12">Phytocyanin domain-containing protein</fullName>
    </recommendedName>
</protein>
<evidence type="ECO:0000256" key="2">
    <source>
        <dbReference type="ARBA" id="ARBA00022622"/>
    </source>
</evidence>
<evidence type="ECO:0000256" key="9">
    <source>
        <dbReference type="ARBA" id="ARBA00037868"/>
    </source>
</evidence>
<dbReference type="PANTHER" id="PTHR33021:SF253">
    <property type="entry name" value="EARLY NODULIN-LIKE PROTEIN 9"/>
    <property type="match status" value="1"/>
</dbReference>
<keyword evidence="7" id="KW-0449">Lipoprotein</keyword>
<gene>
    <name evidence="13" type="ORF">SI8410_04005111</name>
</gene>
<sequence length="235" mass="23588">MAGTGGRSSAAASMALPLLLMAVVVATVVPPVAAAGVQFRVGGSMGWRVPAGDAESYNQWAERNRFKIGDSLLFAYPAGRDSVLLVTKEGFDGCDTASPPAASLGADGNTVFTFDRSGPFFFISGAGDNCRKGEKMVVIVLADRSNRSSPTAAPPSTPPSTPPPASGTPAPEPATTPSPPPSETPASPPPPAPPAIEIVPTTSPPEGLASPNGVATATTAAGFFVVLVVSTAAFL</sequence>
<keyword evidence="4" id="KW-0472">Membrane</keyword>
<dbReference type="CDD" id="cd11019">
    <property type="entry name" value="OsENODL1_like"/>
    <property type="match status" value="1"/>
</dbReference>
<feature type="compositionally biased region" description="Pro residues" evidence="10">
    <location>
        <begin position="152"/>
        <end position="194"/>
    </location>
</feature>
<dbReference type="InterPro" id="IPR003245">
    <property type="entry name" value="Phytocyanin_dom"/>
</dbReference>
<keyword evidence="6" id="KW-0325">Glycoprotein</keyword>
<dbReference type="SUPFAM" id="SSF49503">
    <property type="entry name" value="Cupredoxins"/>
    <property type="match status" value="1"/>
</dbReference>
<evidence type="ECO:0000256" key="6">
    <source>
        <dbReference type="ARBA" id="ARBA00023180"/>
    </source>
</evidence>
<dbReference type="GO" id="GO:0098552">
    <property type="term" value="C:side of membrane"/>
    <property type="evidence" value="ECO:0007669"/>
    <property type="project" value="UniProtKB-KW"/>
</dbReference>
<dbReference type="Proteomes" id="UP000663760">
    <property type="component" value="Chromosome 4"/>
</dbReference>
<dbReference type="InterPro" id="IPR039391">
    <property type="entry name" value="Phytocyanin-like"/>
</dbReference>
<dbReference type="FunFam" id="2.60.40.420:FF:000010">
    <property type="entry name" value="Early nodulin-like protein 1"/>
    <property type="match status" value="1"/>
</dbReference>
<dbReference type="OrthoDB" id="691587at2759"/>
<dbReference type="GO" id="GO:0012505">
    <property type="term" value="C:endomembrane system"/>
    <property type="evidence" value="ECO:0007669"/>
    <property type="project" value="UniProtKB-SubCell"/>
</dbReference>
<dbReference type="PANTHER" id="PTHR33021">
    <property type="entry name" value="BLUE COPPER PROTEIN"/>
    <property type="match status" value="1"/>
</dbReference>
<dbReference type="EMBL" id="LR746267">
    <property type="protein sequence ID" value="CAA7394450.1"/>
    <property type="molecule type" value="Genomic_DNA"/>
</dbReference>
<feature type="domain" description="Phytocyanin" evidence="12">
    <location>
        <begin position="37"/>
        <end position="142"/>
    </location>
</feature>
<dbReference type="AlphaFoldDB" id="A0A7I8K9N4"/>
<dbReference type="PROSITE" id="PS51485">
    <property type="entry name" value="PHYTOCYANIN"/>
    <property type="match status" value="1"/>
</dbReference>
<feature type="chain" id="PRO_5029548305" description="Phytocyanin domain-containing protein" evidence="11">
    <location>
        <begin position="35"/>
        <end position="235"/>
    </location>
</feature>
<organism evidence="13 14">
    <name type="scientific">Spirodela intermedia</name>
    <name type="common">Intermediate duckweed</name>
    <dbReference type="NCBI Taxonomy" id="51605"/>
    <lineage>
        <taxon>Eukaryota</taxon>
        <taxon>Viridiplantae</taxon>
        <taxon>Streptophyta</taxon>
        <taxon>Embryophyta</taxon>
        <taxon>Tracheophyta</taxon>
        <taxon>Spermatophyta</taxon>
        <taxon>Magnoliopsida</taxon>
        <taxon>Liliopsida</taxon>
        <taxon>Araceae</taxon>
        <taxon>Lemnoideae</taxon>
        <taxon>Spirodela</taxon>
    </lineage>
</organism>
<evidence type="ECO:0000259" key="12">
    <source>
        <dbReference type="PROSITE" id="PS51485"/>
    </source>
</evidence>
<evidence type="ECO:0000313" key="13">
    <source>
        <dbReference type="EMBL" id="CAA7394450.1"/>
    </source>
</evidence>
<reference evidence="13" key="1">
    <citation type="submission" date="2020-02" db="EMBL/GenBank/DDBJ databases">
        <authorList>
            <person name="Scholz U."/>
            <person name="Mascher M."/>
            <person name="Fiebig A."/>
        </authorList>
    </citation>
    <scope>NUCLEOTIDE SEQUENCE</scope>
</reference>
<feature type="region of interest" description="Disordered" evidence="10">
    <location>
        <begin position="145"/>
        <end position="213"/>
    </location>
</feature>
<evidence type="ECO:0000256" key="7">
    <source>
        <dbReference type="ARBA" id="ARBA00023288"/>
    </source>
</evidence>
<keyword evidence="14" id="KW-1185">Reference proteome</keyword>
<dbReference type="Pfam" id="PF02298">
    <property type="entry name" value="Cu_bind_like"/>
    <property type="match status" value="1"/>
</dbReference>
<keyword evidence="3 11" id="KW-0732">Signal</keyword>
<name>A0A7I8K9N4_SPIIN</name>
<dbReference type="Gene3D" id="2.60.40.420">
    <property type="entry name" value="Cupredoxins - blue copper proteins"/>
    <property type="match status" value="1"/>
</dbReference>
<evidence type="ECO:0000313" key="14">
    <source>
        <dbReference type="Proteomes" id="UP000663760"/>
    </source>
</evidence>
<proteinExistence type="inferred from homology"/>
<evidence type="ECO:0000256" key="3">
    <source>
        <dbReference type="ARBA" id="ARBA00022729"/>
    </source>
</evidence>
<accession>A0A7I8K9N4</accession>
<comment type="similarity">
    <text evidence="8">Belongs to the early nodulin-like (ENODL) family.</text>
</comment>
<evidence type="ECO:0000256" key="5">
    <source>
        <dbReference type="ARBA" id="ARBA00023157"/>
    </source>
</evidence>
<keyword evidence="2" id="KW-0336">GPI-anchor</keyword>
<dbReference type="GO" id="GO:0005886">
    <property type="term" value="C:plasma membrane"/>
    <property type="evidence" value="ECO:0007669"/>
    <property type="project" value="TreeGrafter"/>
</dbReference>
<evidence type="ECO:0000256" key="1">
    <source>
        <dbReference type="ARBA" id="ARBA00004589"/>
    </source>
</evidence>
<evidence type="ECO:0000256" key="8">
    <source>
        <dbReference type="ARBA" id="ARBA00035011"/>
    </source>
</evidence>
<evidence type="ECO:0000256" key="10">
    <source>
        <dbReference type="SAM" id="MobiDB-lite"/>
    </source>
</evidence>
<evidence type="ECO:0000256" key="4">
    <source>
        <dbReference type="ARBA" id="ARBA00023136"/>
    </source>
</evidence>
<feature type="signal peptide" evidence="11">
    <location>
        <begin position="1"/>
        <end position="34"/>
    </location>
</feature>
<dbReference type="InterPro" id="IPR008972">
    <property type="entry name" value="Cupredoxin"/>
</dbReference>
<evidence type="ECO:0000256" key="11">
    <source>
        <dbReference type="SAM" id="SignalP"/>
    </source>
</evidence>